<reference evidence="2 3" key="1">
    <citation type="submission" date="2014-08" db="EMBL/GenBank/DDBJ databases">
        <authorList>
            <person name="Hassan Y.I."/>
            <person name="Lepp D."/>
            <person name="Zhou T."/>
        </authorList>
    </citation>
    <scope>NUCLEOTIDE SEQUENCE [LARGE SCALE GENOMIC DNA]</scope>
    <source>
        <strain evidence="2 3">IFO13584</strain>
    </source>
</reference>
<dbReference type="RefSeq" id="WP_035080735.1">
    <property type="nucleotide sequence ID" value="NZ_JQGC01000005.1"/>
</dbReference>
<gene>
    <name evidence="2" type="ORF">JP75_06635</name>
</gene>
<name>A0A087M4D4_9HYPH</name>
<proteinExistence type="predicted"/>
<dbReference type="PIRSF" id="PIRSF020481">
    <property type="entry name" value="BAP"/>
    <property type="match status" value="1"/>
</dbReference>
<accession>A0A087M4D4</accession>
<organism evidence="2 3">
    <name type="scientific">Devosia riboflavina</name>
    <dbReference type="NCBI Taxonomy" id="46914"/>
    <lineage>
        <taxon>Bacteria</taxon>
        <taxon>Pseudomonadati</taxon>
        <taxon>Pseudomonadota</taxon>
        <taxon>Alphaproteobacteria</taxon>
        <taxon>Hyphomicrobiales</taxon>
        <taxon>Devosiaceae</taxon>
        <taxon>Devosia</taxon>
    </lineage>
</organism>
<evidence type="ECO:0000313" key="3">
    <source>
        <dbReference type="Proteomes" id="UP000028981"/>
    </source>
</evidence>
<sequence>MDLPPELAGLPEPALVDDLSYANIKTAFIARLKAEFDAVGIDYDVDMLQTDPGVILMQVAAYIDTNLRQRINEAIKSWFLAYARGGDLDVLAQWYDVTRMVGETDDALRSRIVLAIKGRSPGGTEDRYKFIARSADVRVADASVYRVGRDPTVHVAVFSTDNSGVADATLLAKVDAALQSSAVRMVNDTIVVASAARQAGTITANYWLLPSANQVVVEAAMRASLAAAWAADMVLGRDVIRSWVLSKLQVAGVQKVELVGFADVAIPSNQAAALGAVTLNLVGRAY</sequence>
<protein>
    <recommendedName>
        <fullName evidence="1">Baseplate J-like central domain-containing protein</fullName>
    </recommendedName>
</protein>
<evidence type="ECO:0000313" key="2">
    <source>
        <dbReference type="EMBL" id="KFL31737.1"/>
    </source>
</evidence>
<feature type="domain" description="Baseplate J-like central" evidence="1">
    <location>
        <begin position="122"/>
        <end position="193"/>
    </location>
</feature>
<dbReference type="AlphaFoldDB" id="A0A087M4D4"/>
<dbReference type="Pfam" id="PF26078">
    <property type="entry name" value="Baseplate_J_M"/>
    <property type="match status" value="1"/>
</dbReference>
<dbReference type="OrthoDB" id="9793802at2"/>
<dbReference type="InterPro" id="IPR058531">
    <property type="entry name" value="Baseplate_J_M"/>
</dbReference>
<evidence type="ECO:0000259" key="1">
    <source>
        <dbReference type="Pfam" id="PF26078"/>
    </source>
</evidence>
<dbReference type="STRING" id="46914.JP75_06635"/>
<dbReference type="InterPro" id="IPR014507">
    <property type="entry name" value="Baseplate_assembly_J_pred"/>
</dbReference>
<comment type="caution">
    <text evidence="2">The sequence shown here is derived from an EMBL/GenBank/DDBJ whole genome shotgun (WGS) entry which is preliminary data.</text>
</comment>
<dbReference type="Proteomes" id="UP000028981">
    <property type="component" value="Unassembled WGS sequence"/>
</dbReference>
<dbReference type="EMBL" id="JQGC01000005">
    <property type="protein sequence ID" value="KFL31737.1"/>
    <property type="molecule type" value="Genomic_DNA"/>
</dbReference>
<keyword evidence="3" id="KW-1185">Reference proteome</keyword>